<dbReference type="SMART" id="SM00382">
    <property type="entry name" value="AAA"/>
    <property type="match status" value="1"/>
</dbReference>
<evidence type="ECO:0000313" key="8">
    <source>
        <dbReference type="Proteomes" id="UP000294980"/>
    </source>
</evidence>
<name>A0A4R2KV61_9GAMM</name>
<dbReference type="PROSITE" id="PS51194">
    <property type="entry name" value="HELICASE_CTER"/>
    <property type="match status" value="1"/>
</dbReference>
<evidence type="ECO:0000256" key="2">
    <source>
        <dbReference type="ARBA" id="ARBA00022801"/>
    </source>
</evidence>
<dbReference type="FunFam" id="3.40.50.300:FF:001922">
    <property type="entry name" value="DEAH (Asp-Glu-Ala-His) box polypeptide 29"/>
    <property type="match status" value="1"/>
</dbReference>
<keyword evidence="3 7" id="KW-0347">Helicase</keyword>
<keyword evidence="4" id="KW-0067">ATP-binding</keyword>
<dbReference type="OrthoDB" id="9805617at2"/>
<dbReference type="InterPro" id="IPR014001">
    <property type="entry name" value="Helicase_ATP-bd"/>
</dbReference>
<dbReference type="GO" id="GO:0005524">
    <property type="term" value="F:ATP binding"/>
    <property type="evidence" value="ECO:0007669"/>
    <property type="project" value="UniProtKB-KW"/>
</dbReference>
<dbReference type="InterPro" id="IPR001650">
    <property type="entry name" value="Helicase_C-like"/>
</dbReference>
<dbReference type="SMART" id="SM00847">
    <property type="entry name" value="HA2"/>
    <property type="match status" value="1"/>
</dbReference>
<dbReference type="Proteomes" id="UP000294980">
    <property type="component" value="Unassembled WGS sequence"/>
</dbReference>
<dbReference type="Pfam" id="PF04408">
    <property type="entry name" value="WHD_HA2"/>
    <property type="match status" value="1"/>
</dbReference>
<dbReference type="CDD" id="cd18791">
    <property type="entry name" value="SF2_C_RHA"/>
    <property type="match status" value="1"/>
</dbReference>
<dbReference type="InterPro" id="IPR010222">
    <property type="entry name" value="RNA_helicase_HrpA"/>
</dbReference>
<keyword evidence="2" id="KW-0378">Hydrolase</keyword>
<dbReference type="NCBIfam" id="TIGR01967">
    <property type="entry name" value="DEAH_box_HrpA"/>
    <property type="match status" value="1"/>
</dbReference>
<dbReference type="InterPro" id="IPR024590">
    <property type="entry name" value="HrpA_C"/>
</dbReference>
<accession>A0A4R2KV61</accession>
<keyword evidence="1" id="KW-0547">Nucleotide-binding</keyword>
<protein>
    <submittedName>
        <fullName evidence="7">ATP-dependent helicase HrpA</fullName>
    </submittedName>
</protein>
<dbReference type="GO" id="GO:0003724">
    <property type="term" value="F:RNA helicase activity"/>
    <property type="evidence" value="ECO:0007669"/>
    <property type="project" value="InterPro"/>
</dbReference>
<dbReference type="FunFam" id="1.20.120.1080:FF:000005">
    <property type="entry name" value="ATP-dependent helicase HrpA"/>
    <property type="match status" value="1"/>
</dbReference>
<evidence type="ECO:0000259" key="5">
    <source>
        <dbReference type="PROSITE" id="PS51192"/>
    </source>
</evidence>
<dbReference type="GO" id="GO:0003723">
    <property type="term" value="F:RNA binding"/>
    <property type="evidence" value="ECO:0007669"/>
    <property type="project" value="TreeGrafter"/>
</dbReference>
<dbReference type="AlphaFoldDB" id="A0A4R2KV61"/>
<keyword evidence="8" id="KW-1185">Reference proteome</keyword>
<evidence type="ECO:0000313" key="7">
    <source>
        <dbReference type="EMBL" id="TCO78361.1"/>
    </source>
</evidence>
<organism evidence="7 8">
    <name type="scientific">Chromatocurvus halotolerans</name>
    <dbReference type="NCBI Taxonomy" id="1132028"/>
    <lineage>
        <taxon>Bacteria</taxon>
        <taxon>Pseudomonadati</taxon>
        <taxon>Pseudomonadota</taxon>
        <taxon>Gammaproteobacteria</taxon>
        <taxon>Cellvibrionales</taxon>
        <taxon>Halieaceae</taxon>
        <taxon>Chromatocurvus</taxon>
    </lineage>
</organism>
<evidence type="ECO:0000256" key="1">
    <source>
        <dbReference type="ARBA" id="ARBA00022741"/>
    </source>
</evidence>
<dbReference type="Gene3D" id="1.20.120.1080">
    <property type="match status" value="1"/>
</dbReference>
<dbReference type="InterPro" id="IPR027417">
    <property type="entry name" value="P-loop_NTPase"/>
</dbReference>
<dbReference type="Pfam" id="PF11898">
    <property type="entry name" value="DUF3418"/>
    <property type="match status" value="1"/>
</dbReference>
<dbReference type="RefSeq" id="WP_117316434.1">
    <property type="nucleotide sequence ID" value="NZ_QQSW01000006.1"/>
</dbReference>
<evidence type="ECO:0000259" key="6">
    <source>
        <dbReference type="PROSITE" id="PS51194"/>
    </source>
</evidence>
<proteinExistence type="predicted"/>
<dbReference type="Pfam" id="PF00271">
    <property type="entry name" value="Helicase_C"/>
    <property type="match status" value="1"/>
</dbReference>
<comment type="caution">
    <text evidence="7">The sequence shown here is derived from an EMBL/GenBank/DDBJ whole genome shotgun (WGS) entry which is preliminary data.</text>
</comment>
<dbReference type="Pfam" id="PF07717">
    <property type="entry name" value="OB_NTP_bind"/>
    <property type="match status" value="1"/>
</dbReference>
<dbReference type="SUPFAM" id="SSF52540">
    <property type="entry name" value="P-loop containing nucleoside triphosphate hydrolases"/>
    <property type="match status" value="1"/>
</dbReference>
<dbReference type="SMART" id="SM00490">
    <property type="entry name" value="HELICc"/>
    <property type="match status" value="1"/>
</dbReference>
<dbReference type="SMART" id="SM00487">
    <property type="entry name" value="DEXDc"/>
    <property type="match status" value="1"/>
</dbReference>
<dbReference type="InterPro" id="IPR011545">
    <property type="entry name" value="DEAD/DEAH_box_helicase_dom"/>
</dbReference>
<dbReference type="Gene3D" id="3.40.50.300">
    <property type="entry name" value="P-loop containing nucleotide triphosphate hydrolases"/>
    <property type="match status" value="2"/>
</dbReference>
<dbReference type="InterPro" id="IPR007502">
    <property type="entry name" value="Helicase-assoc_dom"/>
</dbReference>
<dbReference type="PANTHER" id="PTHR18934:SF99">
    <property type="entry name" value="ATP-DEPENDENT RNA HELICASE DHX37-RELATED"/>
    <property type="match status" value="1"/>
</dbReference>
<feature type="domain" description="Helicase C-terminal" evidence="6">
    <location>
        <begin position="226"/>
        <end position="389"/>
    </location>
</feature>
<dbReference type="PANTHER" id="PTHR18934">
    <property type="entry name" value="ATP-DEPENDENT RNA HELICASE"/>
    <property type="match status" value="1"/>
</dbReference>
<dbReference type="Pfam" id="PF21010">
    <property type="entry name" value="HA2_C"/>
    <property type="match status" value="1"/>
</dbReference>
<evidence type="ECO:0000256" key="3">
    <source>
        <dbReference type="ARBA" id="ARBA00022806"/>
    </source>
</evidence>
<dbReference type="InterPro" id="IPR048333">
    <property type="entry name" value="HA2_WH"/>
</dbReference>
<dbReference type="GO" id="GO:0016787">
    <property type="term" value="F:hydrolase activity"/>
    <property type="evidence" value="ECO:0007669"/>
    <property type="project" value="UniProtKB-KW"/>
</dbReference>
<reference evidence="7 8" key="1">
    <citation type="submission" date="2019-03" db="EMBL/GenBank/DDBJ databases">
        <title>Genomic Encyclopedia of Type Strains, Phase IV (KMG-IV): sequencing the most valuable type-strain genomes for metagenomic binning, comparative biology and taxonomic classification.</title>
        <authorList>
            <person name="Goeker M."/>
        </authorList>
    </citation>
    <scope>NUCLEOTIDE SEQUENCE [LARGE SCALE GENOMIC DNA]</scope>
    <source>
        <strain evidence="7 8">DSM 23344</strain>
    </source>
</reference>
<dbReference type="PROSITE" id="PS51192">
    <property type="entry name" value="HELICASE_ATP_BIND_1"/>
    <property type="match status" value="1"/>
</dbReference>
<dbReference type="Pfam" id="PF00270">
    <property type="entry name" value="DEAD"/>
    <property type="match status" value="1"/>
</dbReference>
<dbReference type="InterPro" id="IPR011709">
    <property type="entry name" value="DEAD-box_helicase_OB_fold"/>
</dbReference>
<dbReference type="InterPro" id="IPR003593">
    <property type="entry name" value="AAA+_ATPase"/>
</dbReference>
<dbReference type="EMBL" id="SLWX01000001">
    <property type="protein sequence ID" value="TCO78361.1"/>
    <property type="molecule type" value="Genomic_DNA"/>
</dbReference>
<sequence>MQEAEKAPRDVPPVTYPEELPVAQLRGEIARAIAANQVVVVAGETGSGKTTQLPKICLELGRGRVRRIGHTQPRRLAARNVAQRIGEELGTPPGALVGYQVRFQDTIGDSTAVKLMTDGILLAELQRDRQLSQYDTLIIDEAHERSLNIDFILGYLRQLLPRRPDLKLIITSATIDVERFAEHFEGAPIIQVPGRSYPVETHYIERPADQLNERDQQEDILEQLRLIRDGYYGTRGDILVFLPGEREIRELARALRGEPGLETLPLYARLSQAEQARVFNPGKQAGLRVVLATNVAETSLTVPGIRYVIDPGDARISRYSARSRIQRLPVEPVSRASADQRQGRCGRVAAGVCLRLYSEQDYLQRPAYTDPEILRTNLAAVILQMLYLRLGEVQDFPFIEPPDPRMVREGYRLLNELGAVDRGHRLTALGKQLARLPVDPLLGRMILAAQSDGVVAEVLVIASALAVQDPRERPADKQQQADQAHARFRHPRSDFLAWLNLWRYYEEQRQRLSQNQLRKLCQREFLSFMRMREWRDIHRQLSIACRQQGIAVPPLASVSTDAGDAADKPGTDGVDAVTRTSRAANGAVDYAGVHKALLAGLLANIAQRDEGREYLAARNRKVQVFPGSVLHVKPAPWLVAAEIVETSKVYARTAAAIEPSWLLHINPRLLKRHHYEPRWQKAQGRAVATERVTLFGLTISDGKPVHYGPIDPAVSRELMLREGLVSGRWRSPPEFLRHNLALMEEIADLEARTRRRDILVDEEALYRFYDERVPPDIFTAAALARWVKRIPDVDSQLKAPRDLLLANDPGAAVGELFPDHIDWEGVSYPLSYEFDPGGERDGVSVTVPVALMNRVPRHRFDWLVPGLLREKCIALLRALPKATRKHFVPAPDVVDAVLPVLTPADVPLREALAQALSRRGGARVSAADWSADALEPFYSANIKVVDEQGAVLGEGRDLAALVDRFRDQTALEVSATGDAGPRRSGLLRWEFGDLPAQWHFTQSGMEIVAYPALVDRGDSVSIELFDYADEAWLSHRLGLARLLQLGLSRPVKQLRKQLLRGNENQLMLAAAGLERDVLVDEMLSAIVLNASGLWGGDCRSESGFRDALSEGNRLLVSVAQDVEQIIINTLRPLAALRPRLTREARVWTEAASDVEQQLADLLRPGFLVETAPASLAQFPRYLKAVEVRVERMPAQPQKDAQCQALLEGLREPLEDARERHSGLLLCSVEAARYWLMLQEFRVSLFAQHLGTSQPVSEKRLRRQWQVVEEALRGWN</sequence>
<gene>
    <name evidence="7" type="ORF">EV688_101177</name>
</gene>
<feature type="domain" description="Helicase ATP-binding" evidence="5">
    <location>
        <begin position="30"/>
        <end position="193"/>
    </location>
</feature>
<evidence type="ECO:0000256" key="4">
    <source>
        <dbReference type="ARBA" id="ARBA00022840"/>
    </source>
</evidence>